<dbReference type="AlphaFoldDB" id="A0A0N5ALD9"/>
<dbReference type="GO" id="GO:0016075">
    <property type="term" value="P:rRNA catabolic process"/>
    <property type="evidence" value="ECO:0007669"/>
    <property type="project" value="TreeGrafter"/>
</dbReference>
<dbReference type="WBParaSite" id="SMUV_0000535501-mRNA-1">
    <property type="protein sequence ID" value="SMUV_0000535501-mRNA-1"/>
    <property type="gene ID" value="SMUV_0000535501"/>
</dbReference>
<evidence type="ECO:0000313" key="7">
    <source>
        <dbReference type="Proteomes" id="UP000046393"/>
    </source>
</evidence>
<name>A0A0N5ALD9_9BILA</name>
<dbReference type="PANTHER" id="PTHR11953:SF1">
    <property type="entry name" value="EXOSOME COMPLEX COMPONENT RRP46"/>
    <property type="match status" value="1"/>
</dbReference>
<dbReference type="GO" id="GO:0071051">
    <property type="term" value="P:poly(A)-dependent snoRNA 3'-end processing"/>
    <property type="evidence" value="ECO:0007669"/>
    <property type="project" value="TreeGrafter"/>
</dbReference>
<dbReference type="STRING" id="451379.A0A0N5ALD9"/>
<feature type="domain" description="Exoribonuclease phosphorolytic" evidence="6">
    <location>
        <begin position="9"/>
        <end position="125"/>
    </location>
</feature>
<dbReference type="GO" id="GO:0000176">
    <property type="term" value="C:nuclear exosome (RNase complex)"/>
    <property type="evidence" value="ECO:0007669"/>
    <property type="project" value="TreeGrafter"/>
</dbReference>
<evidence type="ECO:0000256" key="2">
    <source>
        <dbReference type="ARBA" id="ARBA00006678"/>
    </source>
</evidence>
<dbReference type="SUPFAM" id="SSF54211">
    <property type="entry name" value="Ribosomal protein S5 domain 2-like"/>
    <property type="match status" value="1"/>
</dbReference>
<evidence type="ECO:0000259" key="6">
    <source>
        <dbReference type="Pfam" id="PF01138"/>
    </source>
</evidence>
<evidence type="ECO:0000256" key="4">
    <source>
        <dbReference type="ARBA" id="ARBA00022835"/>
    </source>
</evidence>
<proteinExistence type="inferred from homology"/>
<accession>A0A0N5ALD9</accession>
<dbReference type="GO" id="GO:0006364">
    <property type="term" value="P:rRNA processing"/>
    <property type="evidence" value="ECO:0007669"/>
    <property type="project" value="UniProtKB-KW"/>
</dbReference>
<reference evidence="8" key="1">
    <citation type="submission" date="2017-02" db="UniProtKB">
        <authorList>
            <consortium name="WormBaseParasite"/>
        </authorList>
    </citation>
    <scope>IDENTIFICATION</scope>
</reference>
<dbReference type="GO" id="GO:0005730">
    <property type="term" value="C:nucleolus"/>
    <property type="evidence" value="ECO:0007669"/>
    <property type="project" value="TreeGrafter"/>
</dbReference>
<dbReference type="GO" id="GO:0003723">
    <property type="term" value="F:RNA binding"/>
    <property type="evidence" value="ECO:0007669"/>
    <property type="project" value="TreeGrafter"/>
</dbReference>
<dbReference type="Proteomes" id="UP000046393">
    <property type="component" value="Unplaced"/>
</dbReference>
<dbReference type="InterPro" id="IPR036345">
    <property type="entry name" value="ExoRNase_PH_dom2_sf"/>
</dbReference>
<dbReference type="Pfam" id="PF01138">
    <property type="entry name" value="RNase_PH"/>
    <property type="match status" value="1"/>
</dbReference>
<evidence type="ECO:0000313" key="8">
    <source>
        <dbReference type="WBParaSite" id="SMUV_0000535501-mRNA-1"/>
    </source>
</evidence>
<dbReference type="InterPro" id="IPR027408">
    <property type="entry name" value="PNPase/RNase_PH_dom_sf"/>
</dbReference>
<keyword evidence="5" id="KW-0539">Nucleus</keyword>
<dbReference type="Gene3D" id="3.30.230.70">
    <property type="entry name" value="GHMP Kinase, N-terminal domain"/>
    <property type="match status" value="1"/>
</dbReference>
<keyword evidence="3" id="KW-0698">rRNA processing</keyword>
<dbReference type="SUPFAM" id="SSF55666">
    <property type="entry name" value="Ribonuclease PH domain 2-like"/>
    <property type="match status" value="1"/>
</dbReference>
<keyword evidence="7" id="KW-1185">Reference proteome</keyword>
<dbReference type="InterPro" id="IPR020568">
    <property type="entry name" value="Ribosomal_Su5_D2-typ_SF"/>
</dbReference>
<dbReference type="GO" id="GO:0034475">
    <property type="term" value="P:U4 snRNA 3'-end processing"/>
    <property type="evidence" value="ECO:0007669"/>
    <property type="project" value="TreeGrafter"/>
</dbReference>
<dbReference type="GO" id="GO:0000177">
    <property type="term" value="C:cytoplasmic exosome (RNase complex)"/>
    <property type="evidence" value="ECO:0007669"/>
    <property type="project" value="TreeGrafter"/>
</dbReference>
<evidence type="ECO:0000256" key="3">
    <source>
        <dbReference type="ARBA" id="ARBA00022552"/>
    </source>
</evidence>
<organism evidence="7 8">
    <name type="scientific">Syphacia muris</name>
    <dbReference type="NCBI Taxonomy" id="451379"/>
    <lineage>
        <taxon>Eukaryota</taxon>
        <taxon>Metazoa</taxon>
        <taxon>Ecdysozoa</taxon>
        <taxon>Nematoda</taxon>
        <taxon>Chromadorea</taxon>
        <taxon>Rhabditida</taxon>
        <taxon>Spirurina</taxon>
        <taxon>Oxyuridomorpha</taxon>
        <taxon>Oxyuroidea</taxon>
        <taxon>Oxyuridae</taxon>
        <taxon>Syphacia</taxon>
    </lineage>
</organism>
<protein>
    <submittedName>
        <fullName evidence="8">RNase_PH domain-containing protein</fullName>
    </submittedName>
</protein>
<dbReference type="PANTHER" id="PTHR11953">
    <property type="entry name" value="EXOSOME COMPLEX COMPONENT"/>
    <property type="match status" value="1"/>
</dbReference>
<dbReference type="InterPro" id="IPR050080">
    <property type="entry name" value="RNase_PH"/>
</dbReference>
<comment type="similarity">
    <text evidence="2">Belongs to the RNase PH family.</text>
</comment>
<evidence type="ECO:0000256" key="5">
    <source>
        <dbReference type="ARBA" id="ARBA00023242"/>
    </source>
</evidence>
<comment type="subcellular location">
    <subcellularLocation>
        <location evidence="1">Nucleus</location>
    </subcellularLocation>
</comment>
<evidence type="ECO:0000256" key="1">
    <source>
        <dbReference type="ARBA" id="ARBA00004123"/>
    </source>
</evidence>
<dbReference type="InterPro" id="IPR001247">
    <property type="entry name" value="ExoRNase_PH_dom1"/>
</dbReference>
<dbReference type="GO" id="GO:0071028">
    <property type="term" value="P:nuclear mRNA surveillance"/>
    <property type="evidence" value="ECO:0007669"/>
    <property type="project" value="TreeGrafter"/>
</dbReference>
<keyword evidence="4" id="KW-0271">Exosome</keyword>
<sequence>MTDENLQKLRLMRAQLGFLQKSDGSCNLEQGNTVIWCNVNGPGDCVSSKRLNNKLYVEVVYRCGKSNCNTIKANRLLKSVIEQTVQSIRFPRAMLAVTIQELQIDGSNLAAALNASCLALLDSGISMNGIFCGVNICDLNGKLMLDPNLQFCQKASSQFTFAVKCSNFLWKTNSIRVVACDTDGVFNYATFEAAQELAIESANEIFMFYRETMQRKLNLSC</sequence>
<dbReference type="CDD" id="cd11372">
    <property type="entry name" value="RNase_PH_RRP46"/>
    <property type="match status" value="1"/>
</dbReference>